<dbReference type="PANTHER" id="PTHR28626:SF3">
    <property type="entry name" value="SRR1-LIKE PROTEIN"/>
    <property type="match status" value="1"/>
</dbReference>
<comment type="similarity">
    <text evidence="1">Belongs to the SRR1 family.</text>
</comment>
<gene>
    <name evidence="3" type="ORF">RSOLAG22IIIB_01642</name>
</gene>
<dbReference type="AlphaFoldDB" id="A0A0K6G8S8"/>
<organism evidence="3 4">
    <name type="scientific">Rhizoctonia solani</name>
    <dbReference type="NCBI Taxonomy" id="456999"/>
    <lineage>
        <taxon>Eukaryota</taxon>
        <taxon>Fungi</taxon>
        <taxon>Dikarya</taxon>
        <taxon>Basidiomycota</taxon>
        <taxon>Agaricomycotina</taxon>
        <taxon>Agaricomycetes</taxon>
        <taxon>Cantharellales</taxon>
        <taxon>Ceratobasidiaceae</taxon>
        <taxon>Rhizoctonia</taxon>
    </lineage>
</organism>
<dbReference type="InterPro" id="IPR040044">
    <property type="entry name" value="SRR1L"/>
</dbReference>
<protein>
    <recommendedName>
        <fullName evidence="2">SRR1-like domain-containing protein</fullName>
    </recommendedName>
</protein>
<evidence type="ECO:0000259" key="2">
    <source>
        <dbReference type="Pfam" id="PF07985"/>
    </source>
</evidence>
<dbReference type="PANTHER" id="PTHR28626">
    <property type="entry name" value="SRR1-LIKE PROTEIN"/>
    <property type="match status" value="1"/>
</dbReference>
<evidence type="ECO:0000256" key="1">
    <source>
        <dbReference type="ARBA" id="ARBA00009856"/>
    </source>
</evidence>
<feature type="domain" description="SRR1-like" evidence="2">
    <location>
        <begin position="1"/>
        <end position="79"/>
    </location>
</feature>
<dbReference type="GO" id="GO:0005737">
    <property type="term" value="C:cytoplasm"/>
    <property type="evidence" value="ECO:0007669"/>
    <property type="project" value="TreeGrafter"/>
</dbReference>
<dbReference type="Pfam" id="PF07985">
    <property type="entry name" value="SRR1"/>
    <property type="match status" value="1"/>
</dbReference>
<accession>A0A0K6G8S8</accession>
<evidence type="ECO:0000313" key="3">
    <source>
        <dbReference type="EMBL" id="CUA75007.1"/>
    </source>
</evidence>
<proteinExistence type="inferred from homology"/>
<keyword evidence="4" id="KW-1185">Reference proteome</keyword>
<dbReference type="GO" id="GO:0005634">
    <property type="term" value="C:nucleus"/>
    <property type="evidence" value="ECO:0007669"/>
    <property type="project" value="TreeGrafter"/>
</dbReference>
<dbReference type="Proteomes" id="UP000044841">
    <property type="component" value="Unassembled WGS sequence"/>
</dbReference>
<sequence>MPHCGIGLYERFLRANWSGGGMGRIILVANAMAAYVESKPMRILEARTPCVARIAPRLHSFMLPPSTKFPGAFNNIALQTLDDDNDEHTWSLAGLPEYSDEYGEDGEVR</sequence>
<evidence type="ECO:0000313" key="4">
    <source>
        <dbReference type="Proteomes" id="UP000044841"/>
    </source>
</evidence>
<name>A0A0K6G8S8_9AGAM</name>
<reference evidence="3 4" key="1">
    <citation type="submission" date="2015-07" db="EMBL/GenBank/DDBJ databases">
        <authorList>
            <person name="Noorani M."/>
        </authorList>
    </citation>
    <scope>NUCLEOTIDE SEQUENCE [LARGE SCALE GENOMIC DNA]</scope>
    <source>
        <strain evidence="3">BBA 69670</strain>
    </source>
</reference>
<dbReference type="InterPro" id="IPR012942">
    <property type="entry name" value="SRR1-like"/>
</dbReference>
<dbReference type="EMBL" id="CYGV01001511">
    <property type="protein sequence ID" value="CUA75007.1"/>
    <property type="molecule type" value="Genomic_DNA"/>
</dbReference>